<dbReference type="Pfam" id="PF00069">
    <property type="entry name" value="Pkinase"/>
    <property type="match status" value="1"/>
</dbReference>
<dbReference type="GeneID" id="63854626"/>
<evidence type="ECO:0000313" key="3">
    <source>
        <dbReference type="Proteomes" id="UP000800039"/>
    </source>
</evidence>
<dbReference type="InterPro" id="IPR008271">
    <property type="entry name" value="Ser/Thr_kinase_AS"/>
</dbReference>
<dbReference type="GO" id="GO:0044773">
    <property type="term" value="P:mitotic DNA damage checkpoint signaling"/>
    <property type="evidence" value="ECO:0007669"/>
    <property type="project" value="TreeGrafter"/>
</dbReference>
<dbReference type="Proteomes" id="UP000800039">
    <property type="component" value="Unassembled WGS sequence"/>
</dbReference>
<dbReference type="SMART" id="SM00220">
    <property type="entry name" value="S_TKc"/>
    <property type="match status" value="1"/>
</dbReference>
<dbReference type="SUPFAM" id="SSF56112">
    <property type="entry name" value="Protein kinase-like (PK-like)"/>
    <property type="match status" value="1"/>
</dbReference>
<dbReference type="InterPro" id="IPR011009">
    <property type="entry name" value="Kinase-like_dom_sf"/>
</dbReference>
<dbReference type="PROSITE" id="PS00108">
    <property type="entry name" value="PROTEIN_KINASE_ST"/>
    <property type="match status" value="1"/>
</dbReference>
<keyword evidence="2" id="KW-0418">Kinase</keyword>
<accession>A0A9P4L440</accession>
<dbReference type="RefSeq" id="XP_040783603.1">
    <property type="nucleotide sequence ID" value="XM_040937376.1"/>
</dbReference>
<dbReference type="EMBL" id="ML976619">
    <property type="protein sequence ID" value="KAF1841040.1"/>
    <property type="molecule type" value="Genomic_DNA"/>
</dbReference>
<proteinExistence type="predicted"/>
<reference evidence="2" key="1">
    <citation type="submission" date="2020-01" db="EMBL/GenBank/DDBJ databases">
        <authorList>
            <consortium name="DOE Joint Genome Institute"/>
            <person name="Haridas S."/>
            <person name="Albert R."/>
            <person name="Binder M."/>
            <person name="Bloem J."/>
            <person name="Labutti K."/>
            <person name="Salamov A."/>
            <person name="Andreopoulos B."/>
            <person name="Baker S.E."/>
            <person name="Barry K."/>
            <person name="Bills G."/>
            <person name="Bluhm B.H."/>
            <person name="Cannon C."/>
            <person name="Castanera R."/>
            <person name="Culley D.E."/>
            <person name="Daum C."/>
            <person name="Ezra D."/>
            <person name="Gonzalez J.B."/>
            <person name="Henrissat B."/>
            <person name="Kuo A."/>
            <person name="Liang C."/>
            <person name="Lipzen A."/>
            <person name="Lutzoni F."/>
            <person name="Magnuson J."/>
            <person name="Mondo S."/>
            <person name="Nolan M."/>
            <person name="Ohm R."/>
            <person name="Pangilinan J."/>
            <person name="Park H.-J."/>
            <person name="Ramirez L."/>
            <person name="Alfaro M."/>
            <person name="Sun H."/>
            <person name="Tritt A."/>
            <person name="Yoshinaga Y."/>
            <person name="Zwiers L.-H."/>
            <person name="Turgeon B.G."/>
            <person name="Goodwin S.B."/>
            <person name="Spatafora J.W."/>
            <person name="Crous P.W."/>
            <person name="Grigoriev I.V."/>
        </authorList>
    </citation>
    <scope>NUCLEOTIDE SEQUENCE</scope>
    <source>
        <strain evidence="2">CBS 394.84</strain>
    </source>
</reference>
<dbReference type="PANTHER" id="PTHR44167">
    <property type="entry name" value="OVARIAN-SPECIFIC SERINE/THREONINE-PROTEIN KINASE LOK-RELATED"/>
    <property type="match status" value="1"/>
</dbReference>
<gene>
    <name evidence="2" type="ORF">K460DRAFT_410432</name>
</gene>
<dbReference type="InterPro" id="IPR000719">
    <property type="entry name" value="Prot_kinase_dom"/>
</dbReference>
<sequence>MFRTAVRLAASSANYTGATGRSYAFKQLIQERPYIGRVWLARSACPSLSFVLIIWLRIRRSDEENFILKDIPENMFTAFESGTRAQIKASPYLRLPIDSIPSQRIFVYRFFTEDFLTLVKNQIPLKGRKEILKSSLQGLVDLHAQDVVHLDVKPDNVMVDIHGSGSELVVEKAQLTDLENAAYLPKGRCIKGMLPGNDNWRSPEGHLRGELNKPTDIFSFGAMCIYAVLGRVIFGPDEGMRKFTDQGALASMVRLQRQVSYFSDRDGINGLLTHVGDDELSLQLLSNAYDGKDDDDLGYKHFSTWPEIKDDSFKDLVLSMMSLDPKRRITAKQALEHPWFESVQLR</sequence>
<organism evidence="2 3">
    <name type="scientific">Cucurbitaria berberidis CBS 394.84</name>
    <dbReference type="NCBI Taxonomy" id="1168544"/>
    <lineage>
        <taxon>Eukaryota</taxon>
        <taxon>Fungi</taxon>
        <taxon>Dikarya</taxon>
        <taxon>Ascomycota</taxon>
        <taxon>Pezizomycotina</taxon>
        <taxon>Dothideomycetes</taxon>
        <taxon>Pleosporomycetidae</taxon>
        <taxon>Pleosporales</taxon>
        <taxon>Pleosporineae</taxon>
        <taxon>Cucurbitariaceae</taxon>
        <taxon>Cucurbitaria</taxon>
    </lineage>
</organism>
<evidence type="ECO:0000259" key="1">
    <source>
        <dbReference type="PROSITE" id="PS50011"/>
    </source>
</evidence>
<dbReference type="PROSITE" id="PS50011">
    <property type="entry name" value="PROTEIN_KINASE_DOM"/>
    <property type="match status" value="1"/>
</dbReference>
<evidence type="ECO:0000313" key="2">
    <source>
        <dbReference type="EMBL" id="KAF1841040.1"/>
    </source>
</evidence>
<keyword evidence="3" id="KW-1185">Reference proteome</keyword>
<dbReference type="Gene3D" id="1.10.510.10">
    <property type="entry name" value="Transferase(Phosphotransferase) domain 1"/>
    <property type="match status" value="1"/>
</dbReference>
<feature type="domain" description="Protein kinase" evidence="1">
    <location>
        <begin position="1"/>
        <end position="340"/>
    </location>
</feature>
<comment type="caution">
    <text evidence="2">The sequence shown here is derived from an EMBL/GenBank/DDBJ whole genome shotgun (WGS) entry which is preliminary data.</text>
</comment>
<keyword evidence="2" id="KW-0808">Transferase</keyword>
<protein>
    <submittedName>
        <fullName evidence="2">Kinase domain-containing protein</fullName>
    </submittedName>
</protein>
<dbReference type="PANTHER" id="PTHR44167:SF24">
    <property type="entry name" value="SERINE_THREONINE-PROTEIN KINASE CHK2"/>
    <property type="match status" value="1"/>
</dbReference>
<dbReference type="AlphaFoldDB" id="A0A9P4L440"/>
<dbReference type="GO" id="GO:0005524">
    <property type="term" value="F:ATP binding"/>
    <property type="evidence" value="ECO:0007669"/>
    <property type="project" value="InterPro"/>
</dbReference>
<name>A0A9P4L440_9PLEO</name>
<dbReference type="GO" id="GO:0005634">
    <property type="term" value="C:nucleus"/>
    <property type="evidence" value="ECO:0007669"/>
    <property type="project" value="TreeGrafter"/>
</dbReference>
<dbReference type="OrthoDB" id="4062651at2759"/>
<dbReference type="GO" id="GO:0004674">
    <property type="term" value="F:protein serine/threonine kinase activity"/>
    <property type="evidence" value="ECO:0007669"/>
    <property type="project" value="TreeGrafter"/>
</dbReference>